<gene>
    <name evidence="1" type="ORF">KK1_017271</name>
</gene>
<evidence type="ECO:0008006" key="3">
    <source>
        <dbReference type="Google" id="ProtNLM"/>
    </source>
</evidence>
<evidence type="ECO:0000313" key="2">
    <source>
        <dbReference type="Proteomes" id="UP000075243"/>
    </source>
</evidence>
<dbReference type="PANTHER" id="PTHR11439">
    <property type="entry name" value="GAG-POL-RELATED RETROTRANSPOSON"/>
    <property type="match status" value="1"/>
</dbReference>
<accession>A0A151T6Q5</accession>
<protein>
    <recommendedName>
        <fullName evidence="3">Copia protein</fullName>
    </recommendedName>
</protein>
<dbReference type="Proteomes" id="UP000075243">
    <property type="component" value="Chromosome 8"/>
</dbReference>
<dbReference type="CDD" id="cd09272">
    <property type="entry name" value="RNase_HI_RT_Ty1"/>
    <property type="match status" value="1"/>
</dbReference>
<organism evidence="1 2">
    <name type="scientific">Cajanus cajan</name>
    <name type="common">Pigeon pea</name>
    <name type="synonym">Cajanus indicus</name>
    <dbReference type="NCBI Taxonomy" id="3821"/>
    <lineage>
        <taxon>Eukaryota</taxon>
        <taxon>Viridiplantae</taxon>
        <taxon>Streptophyta</taxon>
        <taxon>Embryophyta</taxon>
        <taxon>Tracheophyta</taxon>
        <taxon>Spermatophyta</taxon>
        <taxon>Magnoliopsida</taxon>
        <taxon>eudicotyledons</taxon>
        <taxon>Gunneridae</taxon>
        <taxon>Pentapetalae</taxon>
        <taxon>rosids</taxon>
        <taxon>fabids</taxon>
        <taxon>Fabales</taxon>
        <taxon>Fabaceae</taxon>
        <taxon>Papilionoideae</taxon>
        <taxon>50 kb inversion clade</taxon>
        <taxon>NPAAA clade</taxon>
        <taxon>indigoferoid/millettioid clade</taxon>
        <taxon>Phaseoleae</taxon>
        <taxon>Cajanus</taxon>
    </lineage>
</organism>
<dbReference type="SUPFAM" id="SSF56672">
    <property type="entry name" value="DNA/RNA polymerases"/>
    <property type="match status" value="1"/>
</dbReference>
<keyword evidence="2" id="KW-1185">Reference proteome</keyword>
<reference evidence="1 2" key="1">
    <citation type="journal article" date="2012" name="Nat. Biotechnol.">
        <title>Draft genome sequence of pigeonpea (Cajanus cajan), an orphan legume crop of resource-poor farmers.</title>
        <authorList>
            <person name="Varshney R.K."/>
            <person name="Chen W."/>
            <person name="Li Y."/>
            <person name="Bharti A.K."/>
            <person name="Saxena R.K."/>
            <person name="Schlueter J.A."/>
            <person name="Donoghue M.T."/>
            <person name="Azam S."/>
            <person name="Fan G."/>
            <person name="Whaley A.M."/>
            <person name="Farmer A.D."/>
            <person name="Sheridan J."/>
            <person name="Iwata A."/>
            <person name="Tuteja R."/>
            <person name="Penmetsa R.V."/>
            <person name="Wu W."/>
            <person name="Upadhyaya H.D."/>
            <person name="Yang S.P."/>
            <person name="Shah T."/>
            <person name="Saxena K.B."/>
            <person name="Michael T."/>
            <person name="McCombie W.R."/>
            <person name="Yang B."/>
            <person name="Zhang G."/>
            <person name="Yang H."/>
            <person name="Wang J."/>
            <person name="Spillane C."/>
            <person name="Cook D.R."/>
            <person name="May G.D."/>
            <person name="Xu X."/>
            <person name="Jackson S.A."/>
        </authorList>
    </citation>
    <scope>NUCLEOTIDE SEQUENCE [LARGE SCALE GENOMIC DNA]</scope>
    <source>
        <strain evidence="2">cv. Asha</strain>
    </source>
</reference>
<sequence>MHNFKPLPTPMVSSLQLTSDGSTTIFDPSFYRSIVGGLQYITITRPELAYSSNKIYQYMPKPVKRILRYLQGTIDYGLYFKKSLHLILPAFSDSDQRFDPNDRKFIVGFCVYLGDNLISWCTRKQRVVSCSSIEVEFRSVAAITLELLWLQSLLSELKVPSTIPKAYCDSLGMIMLVANPIMHSRSKHFKLNLYFVRDKVIKGVVQVIHLLAQFLGC</sequence>
<dbReference type="Gramene" id="C.cajan_16776.t">
    <property type="protein sequence ID" value="C.cajan_16776.t"/>
    <property type="gene ID" value="C.cajan_16776"/>
</dbReference>
<dbReference type="PANTHER" id="PTHR11439:SF467">
    <property type="entry name" value="INTEGRASE CATALYTIC DOMAIN-CONTAINING PROTEIN"/>
    <property type="match status" value="1"/>
</dbReference>
<dbReference type="InterPro" id="IPR043502">
    <property type="entry name" value="DNA/RNA_pol_sf"/>
</dbReference>
<name>A0A151T6Q5_CAJCA</name>
<evidence type="ECO:0000313" key="1">
    <source>
        <dbReference type="EMBL" id="KYP62723.1"/>
    </source>
</evidence>
<proteinExistence type="predicted"/>
<dbReference type="AlphaFoldDB" id="A0A151T6Q5"/>
<dbReference type="EMBL" id="CM003610">
    <property type="protein sequence ID" value="KYP62723.1"/>
    <property type="molecule type" value="Genomic_DNA"/>
</dbReference>